<dbReference type="Gene3D" id="1.20.120.790">
    <property type="entry name" value="Heat shock protein 90, C-terminal domain"/>
    <property type="match status" value="1"/>
</dbReference>
<keyword evidence="5" id="KW-0346">Stress response</keyword>
<keyword evidence="2" id="KW-0963">Cytoplasm</keyword>
<evidence type="ECO:0000256" key="3">
    <source>
        <dbReference type="ARBA" id="ARBA00022741"/>
    </source>
</evidence>
<dbReference type="SUPFAM" id="SSF55874">
    <property type="entry name" value="ATPase domain of HSP90 chaperone/DNA topoisomerase II/histidine kinase"/>
    <property type="match status" value="1"/>
</dbReference>
<name>A0A196SH64_BLAHN</name>
<sequence length="303" mass="33689">MAEQTETFAFSADITQLMSLIINTFYKNKDIFLRELISNASDALDKIRYQSLTNSAVLESNPDLVIEITADKTNKTLTIRDTGIGMTKADLINNLGTIARSGTKAFMEALQAGTTPHTAPCSNMNMEDDDEEKKALEDKKKEFEELCVVMKEVLGDKVEKVIVSDRLADSPCCLVTSEYGWSASMERIMKAQALRNDTFGMMSAKKTMELNPDNAIVKSMLEKVKANRNDSTVKDLIWLLYDTALLTSGFSLEEPVAFANRIHKLIKLGLSGDDEDDMPALEESEAPKEEAKEEEAGEMEEVD</sequence>
<dbReference type="AlphaFoldDB" id="A0A196SH64"/>
<dbReference type="GO" id="GO:0051082">
    <property type="term" value="F:unfolded protein binding"/>
    <property type="evidence" value="ECO:0007669"/>
    <property type="project" value="InterPro"/>
</dbReference>
<dbReference type="Proteomes" id="UP000078348">
    <property type="component" value="Unassembled WGS sequence"/>
</dbReference>
<evidence type="ECO:0000256" key="8">
    <source>
        <dbReference type="SAM" id="MobiDB-lite"/>
    </source>
</evidence>
<dbReference type="STRING" id="478820.A0A196SH64"/>
<evidence type="ECO:0000313" key="9">
    <source>
        <dbReference type="EMBL" id="OAO15651.1"/>
    </source>
</evidence>
<feature type="compositionally biased region" description="Acidic residues" evidence="8">
    <location>
        <begin position="272"/>
        <end position="284"/>
    </location>
</feature>
<keyword evidence="4" id="KW-0067">ATP-binding</keyword>
<dbReference type="PANTHER" id="PTHR11528">
    <property type="entry name" value="HEAT SHOCK PROTEIN 90 FAMILY MEMBER"/>
    <property type="match status" value="1"/>
</dbReference>
<dbReference type="InterPro" id="IPR019805">
    <property type="entry name" value="Heat_shock_protein_90_CS"/>
</dbReference>
<evidence type="ECO:0000256" key="6">
    <source>
        <dbReference type="ARBA" id="ARBA00023186"/>
    </source>
</evidence>
<comment type="caution">
    <text evidence="9">The sequence shown here is derived from an EMBL/GenBank/DDBJ whole genome shotgun (WGS) entry which is preliminary data.</text>
</comment>
<dbReference type="InterPro" id="IPR037196">
    <property type="entry name" value="HSP90_C"/>
</dbReference>
<evidence type="ECO:0000256" key="1">
    <source>
        <dbReference type="ARBA" id="ARBA00008239"/>
    </source>
</evidence>
<dbReference type="GO" id="GO:0005524">
    <property type="term" value="F:ATP binding"/>
    <property type="evidence" value="ECO:0007669"/>
    <property type="project" value="UniProtKB-KW"/>
</dbReference>
<dbReference type="EMBL" id="LXWW01000128">
    <property type="protein sequence ID" value="OAO15651.1"/>
    <property type="molecule type" value="Genomic_DNA"/>
</dbReference>
<dbReference type="Gene3D" id="3.30.565.10">
    <property type="entry name" value="Histidine kinase-like ATPase, C-terminal domain"/>
    <property type="match status" value="1"/>
</dbReference>
<dbReference type="OrthoDB" id="1744115at2759"/>
<evidence type="ECO:0000256" key="2">
    <source>
        <dbReference type="ARBA" id="ARBA00022490"/>
    </source>
</evidence>
<proteinExistence type="inferred from homology"/>
<organism evidence="9 10">
    <name type="scientific">Blastocystis sp. subtype 1 (strain ATCC 50177 / NandII)</name>
    <dbReference type="NCBI Taxonomy" id="478820"/>
    <lineage>
        <taxon>Eukaryota</taxon>
        <taxon>Sar</taxon>
        <taxon>Stramenopiles</taxon>
        <taxon>Bigyra</taxon>
        <taxon>Opalozoa</taxon>
        <taxon>Opalinata</taxon>
        <taxon>Blastocystidae</taxon>
        <taxon>Blastocystis</taxon>
    </lineage>
</organism>
<dbReference type="InterPro" id="IPR036890">
    <property type="entry name" value="HATPase_C_sf"/>
</dbReference>
<dbReference type="SUPFAM" id="SSF110942">
    <property type="entry name" value="HSP90 C-terminal domain"/>
    <property type="match status" value="1"/>
</dbReference>
<accession>A0A196SH64</accession>
<dbReference type="GO" id="GO:0140662">
    <property type="term" value="F:ATP-dependent protein folding chaperone"/>
    <property type="evidence" value="ECO:0007669"/>
    <property type="project" value="InterPro"/>
</dbReference>
<keyword evidence="3" id="KW-0547">Nucleotide-binding</keyword>
<keyword evidence="6" id="KW-0143">Chaperone</keyword>
<keyword evidence="7" id="KW-0175">Coiled coil</keyword>
<dbReference type="FunFam" id="3.30.565.10:FF:000357">
    <property type="entry name" value="Heat shock protein HSP 90-beta"/>
    <property type="match status" value="1"/>
</dbReference>
<dbReference type="InterPro" id="IPR001404">
    <property type="entry name" value="Hsp90_fam"/>
</dbReference>
<dbReference type="PRINTS" id="PR00775">
    <property type="entry name" value="HEATSHOCK90"/>
</dbReference>
<evidence type="ECO:0000313" key="10">
    <source>
        <dbReference type="Proteomes" id="UP000078348"/>
    </source>
</evidence>
<feature type="compositionally biased region" description="Acidic residues" evidence="8">
    <location>
        <begin position="292"/>
        <end position="303"/>
    </location>
</feature>
<evidence type="ECO:0000256" key="7">
    <source>
        <dbReference type="SAM" id="Coils"/>
    </source>
</evidence>
<keyword evidence="10" id="KW-1185">Reference proteome</keyword>
<dbReference type="PROSITE" id="PS00298">
    <property type="entry name" value="HSP90"/>
    <property type="match status" value="1"/>
</dbReference>
<dbReference type="GO" id="GO:0016887">
    <property type="term" value="F:ATP hydrolysis activity"/>
    <property type="evidence" value="ECO:0007669"/>
    <property type="project" value="InterPro"/>
</dbReference>
<feature type="region of interest" description="Disordered" evidence="8">
    <location>
        <begin position="271"/>
        <end position="303"/>
    </location>
</feature>
<evidence type="ECO:0000256" key="5">
    <source>
        <dbReference type="ARBA" id="ARBA00023016"/>
    </source>
</evidence>
<comment type="similarity">
    <text evidence="1">Belongs to the heat shock protein 90 family.</text>
</comment>
<reference evidence="9 10" key="1">
    <citation type="submission" date="2016-05" db="EMBL/GenBank/DDBJ databases">
        <title>Nuclear genome of Blastocystis sp. subtype 1 NandII.</title>
        <authorList>
            <person name="Gentekaki E."/>
            <person name="Curtis B."/>
            <person name="Stairs C."/>
            <person name="Eme L."/>
            <person name="Herman E."/>
            <person name="Klimes V."/>
            <person name="Arias M.C."/>
            <person name="Elias M."/>
            <person name="Hilliou F."/>
            <person name="Klute M."/>
            <person name="Malik S.-B."/>
            <person name="Pightling A."/>
            <person name="Rachubinski R."/>
            <person name="Salas D."/>
            <person name="Schlacht A."/>
            <person name="Suga H."/>
            <person name="Archibald J."/>
            <person name="Ball S.G."/>
            <person name="Clark G."/>
            <person name="Dacks J."/>
            <person name="Van Der Giezen M."/>
            <person name="Tsaousis A."/>
            <person name="Roger A."/>
        </authorList>
    </citation>
    <scope>NUCLEOTIDE SEQUENCE [LARGE SCALE GENOMIC DNA]</scope>
    <source>
        <strain evidence="10">ATCC 50177 / NandII</strain>
    </source>
</reference>
<gene>
    <name evidence="9" type="ORF">AV274_2636</name>
</gene>
<protein>
    <submittedName>
        <fullName evidence="9">Hsp90 family member</fullName>
    </submittedName>
</protein>
<dbReference type="Pfam" id="PF00183">
    <property type="entry name" value="HSP90"/>
    <property type="match status" value="1"/>
</dbReference>
<dbReference type="FunFam" id="1.20.120.790:FF:000001">
    <property type="entry name" value="Heat shock protein 90 alpha"/>
    <property type="match status" value="1"/>
</dbReference>
<evidence type="ECO:0000256" key="4">
    <source>
        <dbReference type="ARBA" id="ARBA00022840"/>
    </source>
</evidence>
<dbReference type="InterPro" id="IPR020575">
    <property type="entry name" value="Hsp90_N"/>
</dbReference>
<feature type="coiled-coil region" evidence="7">
    <location>
        <begin position="126"/>
        <end position="153"/>
    </location>
</feature>